<dbReference type="VEuPathDB" id="VectorBase:GAUT038412"/>
<dbReference type="PROSITE" id="PS50216">
    <property type="entry name" value="DHHC"/>
    <property type="match status" value="1"/>
</dbReference>
<name>A0A1A9VID2_GLOAU</name>
<protein>
    <recommendedName>
        <fullName evidence="7">Palmitoyltransferase</fullName>
        <ecNumber evidence="7">2.3.1.225</ecNumber>
    </recommendedName>
</protein>
<dbReference type="Proteomes" id="UP000078200">
    <property type="component" value="Unassembled WGS sequence"/>
</dbReference>
<dbReference type="GO" id="GO:0019706">
    <property type="term" value="F:protein-cysteine S-palmitoyltransferase activity"/>
    <property type="evidence" value="ECO:0007669"/>
    <property type="project" value="UniProtKB-EC"/>
</dbReference>
<dbReference type="AlphaFoldDB" id="A0A1A9VID2"/>
<evidence type="ECO:0000256" key="1">
    <source>
        <dbReference type="ARBA" id="ARBA00004141"/>
    </source>
</evidence>
<keyword evidence="3 7" id="KW-0812">Transmembrane</keyword>
<dbReference type="InterPro" id="IPR001594">
    <property type="entry name" value="Palmitoyltrfase_DHHC"/>
</dbReference>
<dbReference type="Pfam" id="PF01529">
    <property type="entry name" value="DHHC"/>
    <property type="match status" value="1"/>
</dbReference>
<dbReference type="PANTHER" id="PTHR12246">
    <property type="entry name" value="PALMITOYLTRANSFERASE ZDHHC16"/>
    <property type="match status" value="1"/>
</dbReference>
<sequence>MSNLGERKKKTNSCAGCMRILKWIPVLFILSIIVWSYYAYVVELCILAIDNTAEKVIFLLFYHIINTLFLWSYWKTIFTPAGTVPSTWRIPEVEIERLLRIENQEQQKRLLEYIAKDYPVSNRTLSGSIRFCDKCKIIKPDRSHHCSVCGTCILKMDHHCPWVNNCVNFTNYKFFVLFLGYALLYCLYVALTSLECFIRFWRSEFVEQGELGGSMGRFHILFLFFVAFMFAISLISLFGYHVYLLLVNRTTLEAFRAPIFRIGGQDKNGYNLGKLANFQEVFGDDWKLWFLPVFTSQGDGLRYTMRTQQVYQKPIYNSMGATDARLEVQATDKLIKNNQTSTTMSSSCNVSSEFRKDDEQQLQLQPKISYLPIAAAAAATAADDVSPSHSLIASVVKSASCSSIIANANNGNVVIAMPDLELVTQLPDKEQLPEIKLTDASLQRNVVEIHEIV</sequence>
<keyword evidence="4 7" id="KW-1133">Transmembrane helix</keyword>
<feature type="transmembrane region" description="Helical" evidence="7">
    <location>
        <begin position="220"/>
        <end position="246"/>
    </location>
</feature>
<keyword evidence="5 7" id="KW-0472">Membrane</keyword>
<comment type="subcellular location">
    <subcellularLocation>
        <location evidence="1">Membrane</location>
        <topology evidence="1">Multi-pass membrane protein</topology>
    </subcellularLocation>
</comment>
<proteinExistence type="inferred from homology"/>
<feature type="transmembrane region" description="Helical" evidence="7">
    <location>
        <begin position="20"/>
        <end position="40"/>
    </location>
</feature>
<keyword evidence="2 7" id="KW-0808">Transferase</keyword>
<feature type="transmembrane region" description="Helical" evidence="7">
    <location>
        <begin position="174"/>
        <end position="200"/>
    </location>
</feature>
<evidence type="ECO:0000256" key="5">
    <source>
        <dbReference type="ARBA" id="ARBA00023136"/>
    </source>
</evidence>
<comment type="catalytic activity">
    <reaction evidence="7">
        <text>L-cysteinyl-[protein] + hexadecanoyl-CoA = S-hexadecanoyl-L-cysteinyl-[protein] + CoA</text>
        <dbReference type="Rhea" id="RHEA:36683"/>
        <dbReference type="Rhea" id="RHEA-COMP:10131"/>
        <dbReference type="Rhea" id="RHEA-COMP:11032"/>
        <dbReference type="ChEBI" id="CHEBI:29950"/>
        <dbReference type="ChEBI" id="CHEBI:57287"/>
        <dbReference type="ChEBI" id="CHEBI:57379"/>
        <dbReference type="ChEBI" id="CHEBI:74151"/>
        <dbReference type="EC" id="2.3.1.225"/>
    </reaction>
</comment>
<evidence type="ECO:0000313" key="9">
    <source>
        <dbReference type="EnsemblMetazoa" id="GAUT038412-PA"/>
    </source>
</evidence>
<evidence type="ECO:0000256" key="6">
    <source>
        <dbReference type="ARBA" id="ARBA00023315"/>
    </source>
</evidence>
<organism evidence="9 10">
    <name type="scientific">Glossina austeni</name>
    <name type="common">Savannah tsetse fly</name>
    <dbReference type="NCBI Taxonomy" id="7395"/>
    <lineage>
        <taxon>Eukaryota</taxon>
        <taxon>Metazoa</taxon>
        <taxon>Ecdysozoa</taxon>
        <taxon>Arthropoda</taxon>
        <taxon>Hexapoda</taxon>
        <taxon>Insecta</taxon>
        <taxon>Pterygota</taxon>
        <taxon>Neoptera</taxon>
        <taxon>Endopterygota</taxon>
        <taxon>Diptera</taxon>
        <taxon>Brachycera</taxon>
        <taxon>Muscomorpha</taxon>
        <taxon>Hippoboscoidea</taxon>
        <taxon>Glossinidae</taxon>
        <taxon>Glossina</taxon>
    </lineage>
</organism>
<dbReference type="GO" id="GO:0016020">
    <property type="term" value="C:membrane"/>
    <property type="evidence" value="ECO:0007669"/>
    <property type="project" value="UniProtKB-SubCell"/>
</dbReference>
<reference evidence="9" key="1">
    <citation type="submission" date="2020-05" db="UniProtKB">
        <authorList>
            <consortium name="EnsemblMetazoa"/>
        </authorList>
    </citation>
    <scope>IDENTIFICATION</scope>
    <source>
        <strain evidence="9">TTRI</strain>
    </source>
</reference>
<evidence type="ECO:0000313" key="10">
    <source>
        <dbReference type="Proteomes" id="UP000078200"/>
    </source>
</evidence>
<feature type="domain" description="Palmitoyltransferase DHHC" evidence="8">
    <location>
        <begin position="129"/>
        <end position="255"/>
    </location>
</feature>
<evidence type="ECO:0000256" key="4">
    <source>
        <dbReference type="ARBA" id="ARBA00022989"/>
    </source>
</evidence>
<accession>A0A1A9VID2</accession>
<evidence type="ECO:0000256" key="2">
    <source>
        <dbReference type="ARBA" id="ARBA00022679"/>
    </source>
</evidence>
<comment type="domain">
    <text evidence="7">The DHHC domain is required for palmitoyltransferase activity.</text>
</comment>
<keyword evidence="6 7" id="KW-0012">Acyltransferase</keyword>
<feature type="transmembrane region" description="Helical" evidence="7">
    <location>
        <begin position="56"/>
        <end position="74"/>
    </location>
</feature>
<dbReference type="STRING" id="7395.A0A1A9VID2"/>
<comment type="similarity">
    <text evidence="7">Belongs to the DHHC palmitoyltransferase family.</text>
</comment>
<keyword evidence="10" id="KW-1185">Reference proteome</keyword>
<evidence type="ECO:0000259" key="8">
    <source>
        <dbReference type="Pfam" id="PF01529"/>
    </source>
</evidence>
<evidence type="ECO:0000256" key="3">
    <source>
        <dbReference type="ARBA" id="ARBA00022692"/>
    </source>
</evidence>
<dbReference type="EC" id="2.3.1.225" evidence="7"/>
<dbReference type="InterPro" id="IPR039859">
    <property type="entry name" value="PFA4/ZDH16/20/ERF2-like"/>
</dbReference>
<dbReference type="EnsemblMetazoa" id="GAUT038412-RA">
    <property type="protein sequence ID" value="GAUT038412-PA"/>
    <property type="gene ID" value="GAUT038412"/>
</dbReference>
<evidence type="ECO:0000256" key="7">
    <source>
        <dbReference type="RuleBase" id="RU079119"/>
    </source>
</evidence>